<evidence type="ECO:0000256" key="5">
    <source>
        <dbReference type="ARBA" id="ARBA00023136"/>
    </source>
</evidence>
<feature type="domain" description="ABC transporter" evidence="7">
    <location>
        <begin position="87"/>
        <end position="372"/>
    </location>
</feature>
<evidence type="ECO:0000256" key="1">
    <source>
        <dbReference type="ARBA" id="ARBA00004141"/>
    </source>
</evidence>
<evidence type="ECO:0000256" key="2">
    <source>
        <dbReference type="ARBA" id="ARBA00022448"/>
    </source>
</evidence>
<dbReference type="GO" id="GO:0140359">
    <property type="term" value="F:ABC-type transporter activity"/>
    <property type="evidence" value="ECO:0007669"/>
    <property type="project" value="InterPro"/>
</dbReference>
<feature type="transmembrane region" description="Helical" evidence="6">
    <location>
        <begin position="459"/>
        <end position="485"/>
    </location>
</feature>
<keyword evidence="3 6" id="KW-0812">Transmembrane</keyword>
<dbReference type="GO" id="GO:0005524">
    <property type="term" value="F:ATP binding"/>
    <property type="evidence" value="ECO:0007669"/>
    <property type="project" value="InterPro"/>
</dbReference>
<dbReference type="GO" id="GO:0016887">
    <property type="term" value="F:ATP hydrolysis activity"/>
    <property type="evidence" value="ECO:0007669"/>
    <property type="project" value="InterPro"/>
</dbReference>
<dbReference type="Pfam" id="PF01061">
    <property type="entry name" value="ABC2_membrane"/>
    <property type="match status" value="2"/>
</dbReference>
<comment type="caution">
    <text evidence="8">The sequence shown here is derived from an EMBL/GenBank/DDBJ whole genome shotgun (WGS) entry which is preliminary data.</text>
</comment>
<evidence type="ECO:0000256" key="4">
    <source>
        <dbReference type="ARBA" id="ARBA00022989"/>
    </source>
</evidence>
<feature type="transmembrane region" description="Helical" evidence="6">
    <location>
        <begin position="530"/>
        <end position="552"/>
    </location>
</feature>
<accession>A0A438F203</accession>
<keyword evidence="5 6" id="KW-0472">Membrane</keyword>
<feature type="transmembrane region" description="Helical" evidence="6">
    <location>
        <begin position="1029"/>
        <end position="1050"/>
    </location>
</feature>
<dbReference type="Proteomes" id="UP000288805">
    <property type="component" value="Unassembled WGS sequence"/>
</dbReference>
<evidence type="ECO:0000256" key="6">
    <source>
        <dbReference type="SAM" id="Phobius"/>
    </source>
</evidence>
<dbReference type="Pfam" id="PF00005">
    <property type="entry name" value="ABC_tran"/>
    <property type="match status" value="1"/>
</dbReference>
<dbReference type="PANTHER" id="PTHR19241">
    <property type="entry name" value="ATP-BINDING CASSETTE TRANSPORTER"/>
    <property type="match status" value="1"/>
</dbReference>
<feature type="transmembrane region" description="Helical" evidence="6">
    <location>
        <begin position="964"/>
        <end position="987"/>
    </location>
</feature>
<organism evidence="8 9">
    <name type="scientific">Vitis vinifera</name>
    <name type="common">Grape</name>
    <dbReference type="NCBI Taxonomy" id="29760"/>
    <lineage>
        <taxon>Eukaryota</taxon>
        <taxon>Viridiplantae</taxon>
        <taxon>Streptophyta</taxon>
        <taxon>Embryophyta</taxon>
        <taxon>Tracheophyta</taxon>
        <taxon>Spermatophyta</taxon>
        <taxon>Magnoliopsida</taxon>
        <taxon>eudicotyledons</taxon>
        <taxon>Gunneridae</taxon>
        <taxon>Pentapetalae</taxon>
        <taxon>rosids</taxon>
        <taxon>Vitales</taxon>
        <taxon>Vitaceae</taxon>
        <taxon>Viteae</taxon>
        <taxon>Vitis</taxon>
    </lineage>
</organism>
<name>A0A438F203_VITVI</name>
<feature type="transmembrane region" description="Helical" evidence="6">
    <location>
        <begin position="923"/>
        <end position="944"/>
    </location>
</feature>
<dbReference type="EMBL" id="QGNW01001135">
    <property type="protein sequence ID" value="RVW54027.1"/>
    <property type="molecule type" value="Genomic_DNA"/>
</dbReference>
<keyword evidence="2" id="KW-0813">Transport</keyword>
<evidence type="ECO:0000256" key="3">
    <source>
        <dbReference type="ARBA" id="ARBA00022692"/>
    </source>
</evidence>
<dbReference type="SUPFAM" id="SSF52540">
    <property type="entry name" value="P-loop containing nucleoside triphosphate hydrolases"/>
    <property type="match status" value="2"/>
</dbReference>
<feature type="transmembrane region" description="Helical" evidence="6">
    <location>
        <begin position="392"/>
        <end position="414"/>
    </location>
</feature>
<comment type="subcellular location">
    <subcellularLocation>
        <location evidence="1">Membrane</location>
        <topology evidence="1">Multi-pass membrane protein</topology>
    </subcellularLocation>
</comment>
<dbReference type="Gene3D" id="3.40.50.300">
    <property type="entry name" value="P-loop containing nucleotide triphosphate hydrolases"/>
    <property type="match status" value="2"/>
</dbReference>
<dbReference type="InterPro" id="IPR003439">
    <property type="entry name" value="ABC_transporter-like_ATP-bd"/>
</dbReference>
<sequence>MNSFSSLDTVYASPTVEMEIVMTRLFVGLHCRGFRPILELGGRCFGTFLGKYRRLNCVSSTFMSAGSWWIGCVGLEFPKVEVRFEHLKVNSFVHVGSRALPTIPNFIFNTTEAFLRQLRIFPGERKKIDIAFGSSSSGKTTLLLALAGRLGTGLQMSGRITYNGHELREFVPQRTSAYVSQQDWHVAEMTVKETLQFSRRCQGVGFKYGKLKVILLLLELLRREENAGIKPDEDLDIFIKALALGEQKTSLVTEIGPCADTLVGDEMLKGISGGEKKRLSTGEMLVGASTVLFMDEISTGLDSSTTHQIIKYLRHSTQALNGTTVISLLQPDPETYELFDDIILLAEGQIVYQGPSKAALEFFELMGFQCPDRKMWLIFCKKSFQKKIKNSIGPFLIAIINIHPAALSTFTYGVKRAELLKMSFSWQMLLMKPSFCCCDHGDCIFRTTMHHNTLDDGGVYLGALYFAIVMILFNGFTEVPIVLHMGGSYLLCGWIDPQITRCLKQALLYFSLHQMSISLFRIMASLGRNMIVANTFGSFAMLVVMALGGFILSRESWEPHYVFFRGGIIERPQFISRELLVLDWCGCFAWLRNFVQHPVHTLLDLPDLEAKFLGGQLVAGEGHAMILDEINWQRALGRRQVVVSKEKPLNEEKTNGKHAVIELGEFLKHSHSFTGRDIKERRGMVLPFQPLSMSFHDINYYELKQQGALEDRLQLLVNVTGAFRPGVLTALVGVSGAGKRPLQGFPAIVSRVMFILHSLTVHESLLFSACLRLPSHVDLKTQKAFVSEVMELVELTPLSGALVGLPGVDGLSTEQRKRLTIAVELVANPSIVFMDDPLQDWMPGGKLIYAGPLGAKSHKLVEFFEAIEGVPKIMPGYNPATWMLEVTSSTEEARLGLDFAEVYKRSNLFQETQQDIFNAMGSMYAAVLFIGITNATAVQPVVYVERSVSYRERAAGMYSALPFAFAQVLVELPYVFVQSLIYSSMFYSMASFEWNLTKFLWYSCFMYFTLLYFTFFGMMTIAVTPNHNVAAIIAAPFYMMWNLFSGFMIVRRRIPIWWRWYYWANPIAWTLYGLLTSQYET</sequence>
<dbReference type="InterPro" id="IPR013525">
    <property type="entry name" value="ABC2_TM"/>
</dbReference>
<gene>
    <name evidence="8" type="primary">ABCG32_5</name>
    <name evidence="8" type="ORF">CK203_112989</name>
</gene>
<proteinExistence type="predicted"/>
<evidence type="ECO:0000313" key="9">
    <source>
        <dbReference type="Proteomes" id="UP000288805"/>
    </source>
</evidence>
<feature type="transmembrane region" description="Helical" evidence="6">
    <location>
        <begin position="999"/>
        <end position="1023"/>
    </location>
</feature>
<dbReference type="PROSITE" id="PS50893">
    <property type="entry name" value="ABC_TRANSPORTER_2"/>
    <property type="match status" value="1"/>
</dbReference>
<evidence type="ECO:0000313" key="8">
    <source>
        <dbReference type="EMBL" id="RVW54027.1"/>
    </source>
</evidence>
<dbReference type="InterPro" id="IPR027417">
    <property type="entry name" value="P-loop_NTPase"/>
</dbReference>
<protein>
    <submittedName>
        <fullName evidence="8">ABC transporter G family member 32</fullName>
    </submittedName>
</protein>
<keyword evidence="4 6" id="KW-1133">Transmembrane helix</keyword>
<evidence type="ECO:0000259" key="7">
    <source>
        <dbReference type="PROSITE" id="PS50893"/>
    </source>
</evidence>
<dbReference type="GO" id="GO:0005886">
    <property type="term" value="C:plasma membrane"/>
    <property type="evidence" value="ECO:0007669"/>
    <property type="project" value="UniProtKB-ARBA"/>
</dbReference>
<dbReference type="AlphaFoldDB" id="A0A438F203"/>
<reference evidence="8 9" key="1">
    <citation type="journal article" date="2018" name="PLoS Genet.">
        <title>Population sequencing reveals clonal diversity and ancestral inbreeding in the grapevine cultivar Chardonnay.</title>
        <authorList>
            <person name="Roach M.J."/>
            <person name="Johnson D.L."/>
            <person name="Bohlmann J."/>
            <person name="van Vuuren H.J."/>
            <person name="Jones S.J."/>
            <person name="Pretorius I.S."/>
            <person name="Schmidt S.A."/>
            <person name="Borneman A.R."/>
        </authorList>
    </citation>
    <scope>NUCLEOTIDE SEQUENCE [LARGE SCALE GENOMIC DNA]</scope>
    <source>
        <strain evidence="9">cv. Chardonnay</strain>
        <tissue evidence="8">Leaf</tissue>
    </source>
</reference>